<proteinExistence type="predicted"/>
<dbReference type="InterPro" id="IPR018764">
    <property type="entry name" value="RskA_C"/>
</dbReference>
<feature type="domain" description="Anti-sigma K factor RskA C-terminal" evidence="2">
    <location>
        <begin position="114"/>
        <end position="215"/>
    </location>
</feature>
<dbReference type="Pfam" id="PF10099">
    <property type="entry name" value="RskA_C"/>
    <property type="match status" value="1"/>
</dbReference>
<keyword evidence="1" id="KW-0472">Membrane</keyword>
<gene>
    <name evidence="3" type="ORF">C6Y56_11610</name>
</gene>
<dbReference type="InterPro" id="IPR051474">
    <property type="entry name" value="Anti-sigma-K/W_factor"/>
</dbReference>
<dbReference type="GO" id="GO:0016989">
    <property type="term" value="F:sigma factor antagonist activity"/>
    <property type="evidence" value="ECO:0007669"/>
    <property type="project" value="TreeGrafter"/>
</dbReference>
<dbReference type="RefSeq" id="WP_169429949.1">
    <property type="nucleotide sequence ID" value="NZ_CP027561.1"/>
</dbReference>
<organism evidence="3 4">
    <name type="scientific">Pseudomonas fluorescens</name>
    <dbReference type="NCBI Taxonomy" id="294"/>
    <lineage>
        <taxon>Bacteria</taxon>
        <taxon>Pseudomonadati</taxon>
        <taxon>Pseudomonadota</taxon>
        <taxon>Gammaproteobacteria</taxon>
        <taxon>Pseudomonadales</taxon>
        <taxon>Pseudomonadaceae</taxon>
        <taxon>Pseudomonas</taxon>
    </lineage>
</organism>
<dbReference type="GO" id="GO:0006417">
    <property type="term" value="P:regulation of translation"/>
    <property type="evidence" value="ECO:0007669"/>
    <property type="project" value="TreeGrafter"/>
</dbReference>
<dbReference type="AlphaFoldDB" id="A0A7Z3C4M9"/>
<keyword evidence="1" id="KW-0812">Transmembrane</keyword>
<reference evidence="3 4" key="1">
    <citation type="submission" date="2018-03" db="EMBL/GenBank/DDBJ databases">
        <title>Complete genome sequence of Pseudomonas fluorescens sp. G7.</title>
        <authorList>
            <person name="Gao C.-H."/>
            <person name="Li Z."/>
            <person name="Cai P."/>
        </authorList>
    </citation>
    <scope>NUCLEOTIDE SEQUENCE [LARGE SCALE GENOMIC DNA]</scope>
    <source>
        <strain evidence="3 4">G7</strain>
    </source>
</reference>
<dbReference type="PANTHER" id="PTHR37461:SF1">
    <property type="entry name" value="ANTI-SIGMA-K FACTOR RSKA"/>
    <property type="match status" value="1"/>
</dbReference>
<accession>A0A7Z3C4M9</accession>
<evidence type="ECO:0000313" key="4">
    <source>
        <dbReference type="Proteomes" id="UP000501669"/>
    </source>
</evidence>
<dbReference type="GO" id="GO:0005886">
    <property type="term" value="C:plasma membrane"/>
    <property type="evidence" value="ECO:0007669"/>
    <property type="project" value="InterPro"/>
</dbReference>
<protein>
    <submittedName>
        <fullName evidence="3">Anti-sigma factor</fullName>
    </submittedName>
</protein>
<dbReference type="Proteomes" id="UP000501669">
    <property type="component" value="Chromosome"/>
</dbReference>
<dbReference type="EMBL" id="CP027561">
    <property type="protein sequence ID" value="QJP95220.1"/>
    <property type="molecule type" value="Genomic_DNA"/>
</dbReference>
<evidence type="ECO:0000313" key="3">
    <source>
        <dbReference type="EMBL" id="QJP95220.1"/>
    </source>
</evidence>
<evidence type="ECO:0000256" key="1">
    <source>
        <dbReference type="SAM" id="Phobius"/>
    </source>
</evidence>
<name>A0A7Z3C4M9_PSEFL</name>
<sequence>MNYQTPSLRRALAADYAIGLMPPAARRRFEQLLLEDSELRAELSQWRESLASLTQSLPESPVPDRVWRGVTARIDPQTMQLPVKRPFWSWLRVTIATCSLVAAVTLSVIYNRDEVRYSATLRSADAQSWMSIEAHENYLKIKPLALAKIEKNRSLEMWVIPSDGKPVSLGVIPPGGDGEIKLGSAQKALIGESITLAISLEPEGGSPTGQPTGPVLYQGVLSAL</sequence>
<keyword evidence="1" id="KW-1133">Transmembrane helix</keyword>
<dbReference type="PANTHER" id="PTHR37461">
    <property type="entry name" value="ANTI-SIGMA-K FACTOR RSKA"/>
    <property type="match status" value="1"/>
</dbReference>
<feature type="transmembrane region" description="Helical" evidence="1">
    <location>
        <begin position="89"/>
        <end position="110"/>
    </location>
</feature>
<evidence type="ECO:0000259" key="2">
    <source>
        <dbReference type="Pfam" id="PF10099"/>
    </source>
</evidence>